<dbReference type="PANTHER" id="PTHR37820">
    <property type="entry name" value="CELL DIVISION PROTEIN DIVIB"/>
    <property type="match status" value="1"/>
</dbReference>
<evidence type="ECO:0000313" key="8">
    <source>
        <dbReference type="EMBL" id="CAB4537575.1"/>
    </source>
</evidence>
<dbReference type="GO" id="GO:0005886">
    <property type="term" value="C:plasma membrane"/>
    <property type="evidence" value="ECO:0007669"/>
    <property type="project" value="TreeGrafter"/>
</dbReference>
<dbReference type="EMBL" id="CAEZTO010000002">
    <property type="protein sequence ID" value="CAB4564416.1"/>
    <property type="molecule type" value="Genomic_DNA"/>
</dbReference>
<evidence type="ECO:0000256" key="2">
    <source>
        <dbReference type="ARBA" id="ARBA00022618"/>
    </source>
</evidence>
<evidence type="ECO:0000256" key="3">
    <source>
        <dbReference type="ARBA" id="ARBA00022692"/>
    </source>
</evidence>
<evidence type="ECO:0000256" key="5">
    <source>
        <dbReference type="ARBA" id="ARBA00023306"/>
    </source>
</evidence>
<feature type="domain" description="POTRA" evidence="7">
    <location>
        <begin position="57"/>
        <end position="125"/>
    </location>
</feature>
<dbReference type="Pfam" id="PF08478">
    <property type="entry name" value="POTRA_1"/>
    <property type="match status" value="1"/>
</dbReference>
<evidence type="ECO:0000256" key="4">
    <source>
        <dbReference type="ARBA" id="ARBA00022989"/>
    </source>
</evidence>
<dbReference type="InterPro" id="IPR050487">
    <property type="entry name" value="FtsQ_DivIB"/>
</dbReference>
<evidence type="ECO:0000256" key="1">
    <source>
        <dbReference type="ARBA" id="ARBA00022475"/>
    </source>
</evidence>
<keyword evidence="4" id="KW-1133">Transmembrane helix</keyword>
<gene>
    <name evidence="8" type="ORF">UFOPK1503_00017</name>
    <name evidence="9" type="ORF">UFOPK1693_00253</name>
</gene>
<dbReference type="GO" id="GO:0051301">
    <property type="term" value="P:cell division"/>
    <property type="evidence" value="ECO:0007669"/>
    <property type="project" value="UniProtKB-KW"/>
</dbReference>
<protein>
    <submittedName>
        <fullName evidence="9">Unannotated protein</fullName>
    </submittedName>
</protein>
<dbReference type="AlphaFoldDB" id="A0A6J6DM20"/>
<evidence type="ECO:0000313" key="9">
    <source>
        <dbReference type="EMBL" id="CAB4564416.1"/>
    </source>
</evidence>
<keyword evidence="2" id="KW-0132">Cell division</keyword>
<accession>A0A6J6DM20</accession>
<keyword evidence="3" id="KW-0812">Transmembrane</keyword>
<keyword evidence="1" id="KW-1003">Cell membrane</keyword>
<sequence length="253" mass="27929">MRRPNRELVNQERRKKKASRASNRSVGAFTVWGRALLVLAPLMTVTLLIAAFFTPLFAVKQIVVSGTERLDPARLAVSLEQLKDKPLTMISTEEVTNLLAGYELIETFALQAEPPSTLRVKIRERQPLMILTLSGQNFMFDAAGVRIAPATATDDYPLLRFQGNPQQDPRFKHAVELLLSLPLETYNSVSALTVSEQLTSELILRERGIKVFWGSNSEPLLKAEVLDSLLAASGDKLTGIDVSSPNAPVVSFD</sequence>
<reference evidence="9" key="1">
    <citation type="submission" date="2020-05" db="EMBL/GenBank/DDBJ databases">
        <authorList>
            <person name="Chiriac C."/>
            <person name="Salcher M."/>
            <person name="Ghai R."/>
            <person name="Kavagutti S V."/>
        </authorList>
    </citation>
    <scope>NUCLEOTIDE SEQUENCE</scope>
</reference>
<dbReference type="InterPro" id="IPR013685">
    <property type="entry name" value="POTRA_FtsQ_type"/>
</dbReference>
<feature type="compositionally biased region" description="Basic and acidic residues" evidence="6">
    <location>
        <begin position="1"/>
        <end position="12"/>
    </location>
</feature>
<feature type="region of interest" description="Disordered" evidence="6">
    <location>
        <begin position="1"/>
        <end position="21"/>
    </location>
</feature>
<keyword evidence="4" id="KW-0472">Membrane</keyword>
<keyword evidence="5" id="KW-0131">Cell cycle</keyword>
<proteinExistence type="predicted"/>
<organism evidence="9">
    <name type="scientific">freshwater metagenome</name>
    <dbReference type="NCBI Taxonomy" id="449393"/>
    <lineage>
        <taxon>unclassified sequences</taxon>
        <taxon>metagenomes</taxon>
        <taxon>ecological metagenomes</taxon>
    </lineage>
</organism>
<evidence type="ECO:0000256" key="6">
    <source>
        <dbReference type="SAM" id="MobiDB-lite"/>
    </source>
</evidence>
<name>A0A6J6DM20_9ZZZZ</name>
<evidence type="ECO:0000259" key="7">
    <source>
        <dbReference type="Pfam" id="PF08478"/>
    </source>
</evidence>
<dbReference type="EMBL" id="CAEZST010000001">
    <property type="protein sequence ID" value="CAB4537575.1"/>
    <property type="molecule type" value="Genomic_DNA"/>
</dbReference>
<dbReference type="PANTHER" id="PTHR37820:SF1">
    <property type="entry name" value="CELL DIVISION PROTEIN FTSQ"/>
    <property type="match status" value="1"/>
</dbReference>